<dbReference type="PANTHER" id="PTHR10039">
    <property type="entry name" value="AMELOGENIN"/>
    <property type="match status" value="1"/>
</dbReference>
<keyword evidence="6" id="KW-1185">Reference proteome</keyword>
<feature type="domain" description="Nephrocystin 3-like N-terminal" evidence="4">
    <location>
        <begin position="362"/>
        <end position="535"/>
    </location>
</feature>
<dbReference type="InterPro" id="IPR029058">
    <property type="entry name" value="AB_hydrolase_fold"/>
</dbReference>
<keyword evidence="1" id="KW-0677">Repeat</keyword>
<dbReference type="Gene3D" id="1.25.40.20">
    <property type="entry name" value="Ankyrin repeat-containing domain"/>
    <property type="match status" value="2"/>
</dbReference>
<dbReference type="Pfam" id="PF12796">
    <property type="entry name" value="Ank_2"/>
    <property type="match status" value="1"/>
</dbReference>
<dbReference type="SMART" id="SM00248">
    <property type="entry name" value="ANK"/>
    <property type="match status" value="4"/>
</dbReference>
<evidence type="ECO:0000256" key="3">
    <source>
        <dbReference type="SAM" id="MobiDB-lite"/>
    </source>
</evidence>
<dbReference type="PROSITE" id="PS50088">
    <property type="entry name" value="ANK_REPEAT"/>
    <property type="match status" value="2"/>
</dbReference>
<dbReference type="SUPFAM" id="SSF52540">
    <property type="entry name" value="P-loop containing nucleoside triphosphate hydrolases"/>
    <property type="match status" value="1"/>
</dbReference>
<feature type="repeat" description="ANK" evidence="2">
    <location>
        <begin position="1011"/>
        <end position="1035"/>
    </location>
</feature>
<dbReference type="Gene3D" id="3.40.50.300">
    <property type="entry name" value="P-loop containing nucleotide triphosphate hydrolases"/>
    <property type="match status" value="1"/>
</dbReference>
<feature type="repeat" description="ANK" evidence="2">
    <location>
        <begin position="962"/>
        <end position="983"/>
    </location>
</feature>
<evidence type="ECO:0000313" key="5">
    <source>
        <dbReference type="EMBL" id="KAF2789178.1"/>
    </source>
</evidence>
<evidence type="ECO:0000256" key="1">
    <source>
        <dbReference type="ARBA" id="ARBA00022737"/>
    </source>
</evidence>
<dbReference type="SUPFAM" id="SSF48403">
    <property type="entry name" value="Ankyrin repeat"/>
    <property type="match status" value="1"/>
</dbReference>
<dbReference type="InterPro" id="IPR002110">
    <property type="entry name" value="Ankyrin_rpt"/>
</dbReference>
<dbReference type="PANTHER" id="PTHR10039:SF5">
    <property type="entry name" value="NACHT DOMAIN-CONTAINING PROTEIN"/>
    <property type="match status" value="1"/>
</dbReference>
<dbReference type="SUPFAM" id="SSF53474">
    <property type="entry name" value="alpha/beta-Hydrolases"/>
    <property type="match status" value="1"/>
</dbReference>
<dbReference type="Gene3D" id="3.40.50.1820">
    <property type="entry name" value="alpha/beta hydrolase"/>
    <property type="match status" value="1"/>
</dbReference>
<proteinExistence type="predicted"/>
<dbReference type="InterPro" id="IPR027417">
    <property type="entry name" value="P-loop_NTPase"/>
</dbReference>
<dbReference type="InterPro" id="IPR056884">
    <property type="entry name" value="NPHP3-like_N"/>
</dbReference>
<evidence type="ECO:0000313" key="6">
    <source>
        <dbReference type="Proteomes" id="UP000799757"/>
    </source>
</evidence>
<dbReference type="Pfam" id="PF24883">
    <property type="entry name" value="NPHP3_N"/>
    <property type="match status" value="1"/>
</dbReference>
<protein>
    <recommendedName>
        <fullName evidence="4">Nephrocystin 3-like N-terminal domain-containing protein</fullName>
    </recommendedName>
</protein>
<keyword evidence="2" id="KW-0040">ANK repeat</keyword>
<accession>A0A6A6WZ36</accession>
<reference evidence="5" key="1">
    <citation type="journal article" date="2020" name="Stud. Mycol.">
        <title>101 Dothideomycetes genomes: a test case for predicting lifestyles and emergence of pathogens.</title>
        <authorList>
            <person name="Haridas S."/>
            <person name="Albert R."/>
            <person name="Binder M."/>
            <person name="Bloem J."/>
            <person name="Labutti K."/>
            <person name="Salamov A."/>
            <person name="Andreopoulos B."/>
            <person name="Baker S."/>
            <person name="Barry K."/>
            <person name="Bills G."/>
            <person name="Bluhm B."/>
            <person name="Cannon C."/>
            <person name="Castanera R."/>
            <person name="Culley D."/>
            <person name="Daum C."/>
            <person name="Ezra D."/>
            <person name="Gonzalez J."/>
            <person name="Henrissat B."/>
            <person name="Kuo A."/>
            <person name="Liang C."/>
            <person name="Lipzen A."/>
            <person name="Lutzoni F."/>
            <person name="Magnuson J."/>
            <person name="Mondo S."/>
            <person name="Nolan M."/>
            <person name="Ohm R."/>
            <person name="Pangilinan J."/>
            <person name="Park H.-J."/>
            <person name="Ramirez L."/>
            <person name="Alfaro M."/>
            <person name="Sun H."/>
            <person name="Tritt A."/>
            <person name="Yoshinaga Y."/>
            <person name="Zwiers L.-H."/>
            <person name="Turgeon B."/>
            <person name="Goodwin S."/>
            <person name="Spatafora J."/>
            <person name="Crous P."/>
            <person name="Grigoriev I."/>
        </authorList>
    </citation>
    <scope>NUCLEOTIDE SEQUENCE</scope>
    <source>
        <strain evidence="5">CBS 109.77</strain>
    </source>
</reference>
<dbReference type="PROSITE" id="PS50297">
    <property type="entry name" value="ANK_REP_REGION"/>
    <property type="match status" value="2"/>
</dbReference>
<evidence type="ECO:0000259" key="4">
    <source>
        <dbReference type="Pfam" id="PF24883"/>
    </source>
</evidence>
<name>A0A6A6WZ36_9PLEO</name>
<dbReference type="AlphaFoldDB" id="A0A6A6WZ36"/>
<feature type="region of interest" description="Disordered" evidence="3">
    <location>
        <begin position="46"/>
        <end position="66"/>
    </location>
</feature>
<sequence length="1165" mass="131873">MAKKSSGTSADVNKIPSTGLTVVVRPEYPDLDIVFVHGFTGHPERTWSHKKGDAQSNNDEDPVKSPSRIRRIRLFSRSRREDLHTTTYWPRDLIPSSAPNARVLTYGYDTHIRHKLGPLGSKNTVYDIAWDFLVALEAERRAEPLRPVLFIVHSLGGIVVKEMLRRSSICRKGQTHLRGVFESTIGIMFFGTPHGGADPRGVLQRVAEKAIKAAGFSVNEQIVNTLLPSAERLRELRDEFGPMAQEQDWVLHSFQEQVGVALLSGLKVVEDTSSYLNLPDIEITEHIGRNHMNMCRFMGYNDVEYKKVVSALDRITKSVSRQSRKGKRRALEQKEKEMLLKSLSFHEIDVRQRTIKKAHIKTCRWLLQKPKYVEWLDAARIAEHHGFLWIRGNPGTGKSTLMKYAFTNALETMDRLVISFFFNARGGDLEKSTIGTYRSLLLQLLENIPELVCVFDSLNLVKSNITTSYEWSIESLKDLLSQAIQSLGKSAVVCFIDALDECEDGQVRDMIHFFQDLGELSVSAGISFQVCFSSRHYPHITISKGLELILEEEEQHTQDIVNYLESELQIGHSAIAIQVRMELLNKASGVFMWVVLVVQILNDSYERGRMDELQRRLEEIPADLHELYRQILTRDLHRQDELVLCMQWVLLAKQPLRPVELYLALRSGTEPDRLSAWNPKEISTHDIERFIIDSSRGLATCTKSSYNSRVQFIHESVKDFLNDQNGIGKIWPYLETNLQGQGHEQLKRVCLNYMNNYLYSYEPGAYMVSSSEGPQVSASNRFPFLTYAVRYVLYHADMAADSGIDQSNFVNTFLLEDWINLSNSLASASNGRFTQKASFLYILAANNRPALIKNHLAKTSCLEEEDETYAFPLLAAIITGSQQVVQLFLDSLTSSQHGHQAHGPKFHLDERRKAALKVHLSSVLTKRCNTALLSHLAVYDDDAIFSAVLGSPGALLDHKDEDGRTPLHYAAYYDSISVLKVLLTYTMSGYDSIIELLLQTGIVDINMKSEQGVNALHLAIQYGHVAVVELLLNTGKVEVNMKDRQGLTPIALAIACRREAIFNLLIHTDAINLDTIDKGAFLLLSTHKPAYRNKEWNDETFSIIKLLLETGKLDINSRDKNGRTLLSVANRRNHRELAHLLRFYTTFSTQGDSSAYFVPTTSQLS</sequence>
<gene>
    <name evidence="5" type="ORF">K505DRAFT_97232</name>
</gene>
<evidence type="ECO:0000256" key="2">
    <source>
        <dbReference type="PROSITE-ProRule" id="PRU00023"/>
    </source>
</evidence>
<dbReference type="OrthoDB" id="194358at2759"/>
<organism evidence="5 6">
    <name type="scientific">Melanomma pulvis-pyrius CBS 109.77</name>
    <dbReference type="NCBI Taxonomy" id="1314802"/>
    <lineage>
        <taxon>Eukaryota</taxon>
        <taxon>Fungi</taxon>
        <taxon>Dikarya</taxon>
        <taxon>Ascomycota</taxon>
        <taxon>Pezizomycotina</taxon>
        <taxon>Dothideomycetes</taxon>
        <taxon>Pleosporomycetidae</taxon>
        <taxon>Pleosporales</taxon>
        <taxon>Melanommataceae</taxon>
        <taxon>Melanomma</taxon>
    </lineage>
</organism>
<dbReference type="InterPro" id="IPR036770">
    <property type="entry name" value="Ankyrin_rpt-contain_sf"/>
</dbReference>
<dbReference type="Proteomes" id="UP000799757">
    <property type="component" value="Unassembled WGS sequence"/>
</dbReference>
<dbReference type="Pfam" id="PF00023">
    <property type="entry name" value="Ank"/>
    <property type="match status" value="1"/>
</dbReference>
<dbReference type="EMBL" id="MU002156">
    <property type="protein sequence ID" value="KAF2789178.1"/>
    <property type="molecule type" value="Genomic_DNA"/>
</dbReference>